<keyword evidence="2" id="KW-0378">Hydrolase</keyword>
<organism evidence="4 5">
    <name type="scientific">Chondromyces crocatus</name>
    <dbReference type="NCBI Taxonomy" id="52"/>
    <lineage>
        <taxon>Bacteria</taxon>
        <taxon>Pseudomonadati</taxon>
        <taxon>Myxococcota</taxon>
        <taxon>Polyangia</taxon>
        <taxon>Polyangiales</taxon>
        <taxon>Polyangiaceae</taxon>
        <taxon>Chondromyces</taxon>
    </lineage>
</organism>
<name>A0A0K1EI44_CHOCO</name>
<reference evidence="4 5" key="1">
    <citation type="submission" date="2015-07" db="EMBL/GenBank/DDBJ databases">
        <title>Genome analysis of myxobacterium Chondromyces crocatus Cm c5 reveals a high potential for natural compound synthesis and the genetic basis for the loss of fruiting body formation.</title>
        <authorList>
            <person name="Zaburannyi N."/>
            <person name="Bunk B."/>
            <person name="Maier J."/>
            <person name="Overmann J."/>
            <person name="Mueller R."/>
        </authorList>
    </citation>
    <scope>NUCLEOTIDE SEQUENCE [LARGE SCALE GENOMIC DNA]</scope>
    <source>
        <strain evidence="4 5">Cm c5</strain>
    </source>
</reference>
<dbReference type="InterPro" id="IPR029058">
    <property type="entry name" value="AB_hydrolase_fold"/>
</dbReference>
<proteinExistence type="predicted"/>
<sequence>MVISNDPMEQRKTNHALGARKLRFAALLAGVAACAPQSCSPPSSEIEGDELLGVFGRDGGPGQQPDASVAGGRTEADAGRTASRSGGPDAGARAPAVVRTPPEGSCVAPEGEPQRELRRTLGRPPCRGAQILEHQDAEGSPRYACIFTPPGVETRKPLPVVLFFHAEDDNPTGFDKRTGLRKLASQTNLTGDPAHTGFIVIAPQGRALKSKTGSHFDTGALGPDNVDLAVVDHFLEQISARGLIDPRRVYTLGMSAGGHMAATYAMMRADRVAAFATFAADAPPATWACPGPPPPAMVLYRACDTAVPCESVERWIRTRESQSAETPALRLGEDRKEEPHCALRKRCSEQKGMIHHNRWPKGREQDILRFFASHALAVQR</sequence>
<accession>A0A0K1EI44</accession>
<evidence type="ECO:0000313" key="5">
    <source>
        <dbReference type="Proteomes" id="UP000067626"/>
    </source>
</evidence>
<feature type="region of interest" description="Disordered" evidence="3">
    <location>
        <begin position="36"/>
        <end position="121"/>
    </location>
</feature>
<dbReference type="SUPFAM" id="SSF53474">
    <property type="entry name" value="alpha/beta-Hydrolases"/>
    <property type="match status" value="1"/>
</dbReference>
<keyword evidence="5" id="KW-1185">Reference proteome</keyword>
<dbReference type="Gene3D" id="3.40.50.1820">
    <property type="entry name" value="alpha/beta hydrolase"/>
    <property type="match status" value="1"/>
</dbReference>
<evidence type="ECO:0000256" key="3">
    <source>
        <dbReference type="SAM" id="MobiDB-lite"/>
    </source>
</evidence>
<gene>
    <name evidence="4" type="ORF">CMC5_045100</name>
</gene>
<dbReference type="EMBL" id="CP012159">
    <property type="protein sequence ID" value="AKT40357.1"/>
    <property type="molecule type" value="Genomic_DNA"/>
</dbReference>
<evidence type="ECO:0000256" key="2">
    <source>
        <dbReference type="ARBA" id="ARBA00022801"/>
    </source>
</evidence>
<protein>
    <recommendedName>
        <fullName evidence="6">Peptidase S9 prolyl oligopeptidase catalytic domain-containing protein</fullName>
    </recommendedName>
</protein>
<dbReference type="GO" id="GO:0016787">
    <property type="term" value="F:hydrolase activity"/>
    <property type="evidence" value="ECO:0007669"/>
    <property type="project" value="UniProtKB-KW"/>
</dbReference>
<evidence type="ECO:0000313" key="4">
    <source>
        <dbReference type="EMBL" id="AKT40357.1"/>
    </source>
</evidence>
<dbReference type="KEGG" id="ccro:CMC5_045100"/>
<evidence type="ECO:0000256" key="1">
    <source>
        <dbReference type="ARBA" id="ARBA00022729"/>
    </source>
</evidence>
<dbReference type="PANTHER" id="PTHR43037:SF5">
    <property type="entry name" value="FERULOYL ESTERASE"/>
    <property type="match status" value="1"/>
</dbReference>
<keyword evidence="1" id="KW-0732">Signal</keyword>
<dbReference type="STRING" id="52.CMC5_045100"/>
<dbReference type="InterPro" id="IPR050955">
    <property type="entry name" value="Plant_Biomass_Hydrol_Est"/>
</dbReference>
<evidence type="ECO:0008006" key="6">
    <source>
        <dbReference type="Google" id="ProtNLM"/>
    </source>
</evidence>
<dbReference type="Proteomes" id="UP000067626">
    <property type="component" value="Chromosome"/>
</dbReference>
<dbReference type="AlphaFoldDB" id="A0A0K1EI44"/>
<dbReference type="PANTHER" id="PTHR43037">
    <property type="entry name" value="UNNAMED PRODUCT-RELATED"/>
    <property type="match status" value="1"/>
</dbReference>